<dbReference type="Gene3D" id="3.40.50.720">
    <property type="entry name" value="NAD(P)-binding Rossmann-like Domain"/>
    <property type="match status" value="1"/>
</dbReference>
<dbReference type="Proteomes" id="UP001107558">
    <property type="component" value="Chromosome 1"/>
</dbReference>
<dbReference type="OrthoDB" id="338614at2759"/>
<protein>
    <submittedName>
        <fullName evidence="1">Uncharacterized protein</fullName>
    </submittedName>
</protein>
<evidence type="ECO:0000313" key="2">
    <source>
        <dbReference type="Proteomes" id="UP001107558"/>
    </source>
</evidence>
<sequence length="142" mass="15925">MRDRTLDQQCTVTRPGVSNMAASIAVELLVSLCQHEKTNAAPAYYQVNNKDINSSIPEGILGVLPHSIRGYLSTYAHILPATERFSQCIACSEKILKEYDKEGINFLLKVFDSADYLETVTGIDQMAEMDHDIIEDFYDSDE</sequence>
<organism evidence="1 2">
    <name type="scientific">Polypedilum vanderplanki</name>
    <name type="common">Sleeping chironomid midge</name>
    <dbReference type="NCBI Taxonomy" id="319348"/>
    <lineage>
        <taxon>Eukaryota</taxon>
        <taxon>Metazoa</taxon>
        <taxon>Ecdysozoa</taxon>
        <taxon>Arthropoda</taxon>
        <taxon>Hexapoda</taxon>
        <taxon>Insecta</taxon>
        <taxon>Pterygota</taxon>
        <taxon>Neoptera</taxon>
        <taxon>Endopterygota</taxon>
        <taxon>Diptera</taxon>
        <taxon>Nematocera</taxon>
        <taxon>Chironomoidea</taxon>
        <taxon>Chironomidae</taxon>
        <taxon>Chironominae</taxon>
        <taxon>Polypedilum</taxon>
        <taxon>Polypedilum</taxon>
    </lineage>
</organism>
<gene>
    <name evidence="1" type="ORF">PVAND_010189</name>
</gene>
<dbReference type="EMBL" id="JADBJN010000001">
    <property type="protein sequence ID" value="KAG5680698.1"/>
    <property type="molecule type" value="Genomic_DNA"/>
</dbReference>
<comment type="caution">
    <text evidence="1">The sequence shown here is derived from an EMBL/GenBank/DDBJ whole genome shotgun (WGS) entry which is preliminary data.</text>
</comment>
<name>A0A9J6CEZ3_POLVA</name>
<reference evidence="1" key="1">
    <citation type="submission" date="2021-03" db="EMBL/GenBank/DDBJ databases">
        <title>Chromosome level genome of the anhydrobiotic midge Polypedilum vanderplanki.</title>
        <authorList>
            <person name="Yoshida Y."/>
            <person name="Kikawada T."/>
            <person name="Gusev O."/>
        </authorList>
    </citation>
    <scope>NUCLEOTIDE SEQUENCE</scope>
    <source>
        <strain evidence="1">NIAS01</strain>
        <tissue evidence="1">Whole body or cell culture</tissue>
    </source>
</reference>
<dbReference type="AlphaFoldDB" id="A0A9J6CEZ3"/>
<accession>A0A9J6CEZ3</accession>
<proteinExistence type="predicted"/>
<evidence type="ECO:0000313" key="1">
    <source>
        <dbReference type="EMBL" id="KAG5680698.1"/>
    </source>
</evidence>
<keyword evidence="2" id="KW-1185">Reference proteome</keyword>